<evidence type="ECO:0000313" key="2">
    <source>
        <dbReference type="Proteomes" id="UP000094236"/>
    </source>
</evidence>
<protein>
    <submittedName>
        <fullName evidence="1">Uncharacterized protein</fullName>
    </submittedName>
</protein>
<evidence type="ECO:0000313" key="1">
    <source>
        <dbReference type="EMBL" id="ODV97163.1"/>
    </source>
</evidence>
<sequence length="51" mass="5829">MIFHFSWYWLTSLTSITEKKAANTKISLSHYTGTGHVETNYFLSPEITTSS</sequence>
<organism evidence="1 2">
    <name type="scientific">Pachysolen tannophilus NRRL Y-2460</name>
    <dbReference type="NCBI Taxonomy" id="669874"/>
    <lineage>
        <taxon>Eukaryota</taxon>
        <taxon>Fungi</taxon>
        <taxon>Dikarya</taxon>
        <taxon>Ascomycota</taxon>
        <taxon>Saccharomycotina</taxon>
        <taxon>Pichiomycetes</taxon>
        <taxon>Pachysolenaceae</taxon>
        <taxon>Pachysolen</taxon>
    </lineage>
</organism>
<accession>A0A1E4TZG5</accession>
<dbReference type="Proteomes" id="UP000094236">
    <property type="component" value="Unassembled WGS sequence"/>
</dbReference>
<name>A0A1E4TZG5_PACTA</name>
<dbReference type="AlphaFoldDB" id="A0A1E4TZG5"/>
<reference evidence="2" key="1">
    <citation type="submission" date="2016-05" db="EMBL/GenBank/DDBJ databases">
        <title>Comparative genomics of biotechnologically important yeasts.</title>
        <authorList>
            <consortium name="DOE Joint Genome Institute"/>
            <person name="Riley R."/>
            <person name="Haridas S."/>
            <person name="Wolfe K.H."/>
            <person name="Lopes M.R."/>
            <person name="Hittinger C.T."/>
            <person name="Goker M."/>
            <person name="Salamov A."/>
            <person name="Wisecaver J."/>
            <person name="Long T.M."/>
            <person name="Aerts A.L."/>
            <person name="Barry K."/>
            <person name="Choi C."/>
            <person name="Clum A."/>
            <person name="Coughlan A.Y."/>
            <person name="Deshpande S."/>
            <person name="Douglass A.P."/>
            <person name="Hanson S.J."/>
            <person name="Klenk H.-P."/>
            <person name="Labutti K."/>
            <person name="Lapidus A."/>
            <person name="Lindquist E."/>
            <person name="Lipzen A."/>
            <person name="Meier-Kolthoff J.P."/>
            <person name="Ohm R.A."/>
            <person name="Otillar R.P."/>
            <person name="Pangilinan J."/>
            <person name="Peng Y."/>
            <person name="Rokas A."/>
            <person name="Rosa C.A."/>
            <person name="Scheuner C."/>
            <person name="Sibirny A.A."/>
            <person name="Slot J.C."/>
            <person name="Stielow J.B."/>
            <person name="Sun H."/>
            <person name="Kurtzman C.P."/>
            <person name="Blackwell M."/>
            <person name="Grigoriev I.V."/>
            <person name="Jeffries T.W."/>
        </authorList>
    </citation>
    <scope>NUCLEOTIDE SEQUENCE [LARGE SCALE GENOMIC DNA]</scope>
    <source>
        <strain evidence="2">NRRL Y-2460</strain>
    </source>
</reference>
<keyword evidence="2" id="KW-1185">Reference proteome</keyword>
<gene>
    <name evidence="1" type="ORF">PACTADRAFT_74720</name>
</gene>
<dbReference type="EMBL" id="KV454012">
    <property type="protein sequence ID" value="ODV97163.1"/>
    <property type="molecule type" value="Genomic_DNA"/>
</dbReference>
<proteinExistence type="predicted"/>